<dbReference type="Gene3D" id="2.10.25.10">
    <property type="entry name" value="Laminin"/>
    <property type="match status" value="1"/>
</dbReference>
<accession>A0A3P7J9A6</accession>
<dbReference type="OrthoDB" id="7695409at2759"/>
<dbReference type="PANTHER" id="PTHR23259">
    <property type="entry name" value="RIDDLE"/>
    <property type="match status" value="1"/>
</dbReference>
<dbReference type="GO" id="GO:0004867">
    <property type="term" value="F:serine-type endopeptidase inhibitor activity"/>
    <property type="evidence" value="ECO:0007669"/>
    <property type="project" value="UniProtKB-KW"/>
</dbReference>
<dbReference type="EMBL" id="UYYB01094493">
    <property type="protein sequence ID" value="VDM74474.1"/>
    <property type="molecule type" value="Genomic_DNA"/>
</dbReference>
<keyword evidence="6" id="KW-1185">Reference proteome</keyword>
<dbReference type="CDD" id="cd19941">
    <property type="entry name" value="TIL"/>
    <property type="match status" value="1"/>
</dbReference>
<feature type="domain" description="TIL" evidence="4">
    <location>
        <begin position="39"/>
        <end position="94"/>
    </location>
</feature>
<dbReference type="AlphaFoldDB" id="A0A3P7J9A6"/>
<evidence type="ECO:0000313" key="6">
    <source>
        <dbReference type="Proteomes" id="UP000270094"/>
    </source>
</evidence>
<protein>
    <recommendedName>
        <fullName evidence="4">TIL domain-containing protein</fullName>
    </recommendedName>
</protein>
<organism evidence="5 6">
    <name type="scientific">Strongylus vulgaris</name>
    <name type="common">Blood worm</name>
    <dbReference type="NCBI Taxonomy" id="40348"/>
    <lineage>
        <taxon>Eukaryota</taxon>
        <taxon>Metazoa</taxon>
        <taxon>Ecdysozoa</taxon>
        <taxon>Nematoda</taxon>
        <taxon>Chromadorea</taxon>
        <taxon>Rhabditida</taxon>
        <taxon>Rhabditina</taxon>
        <taxon>Rhabditomorpha</taxon>
        <taxon>Strongyloidea</taxon>
        <taxon>Strongylidae</taxon>
        <taxon>Strongylus</taxon>
    </lineage>
</organism>
<dbReference type="SUPFAM" id="SSF57567">
    <property type="entry name" value="Serine protease inhibitors"/>
    <property type="match status" value="1"/>
</dbReference>
<dbReference type="Proteomes" id="UP000270094">
    <property type="component" value="Unassembled WGS sequence"/>
</dbReference>
<keyword evidence="2" id="KW-0722">Serine protease inhibitor</keyword>
<dbReference type="InterPro" id="IPR051368">
    <property type="entry name" value="SerProtInhib-TIL_Domain"/>
</dbReference>
<evidence type="ECO:0000256" key="1">
    <source>
        <dbReference type="ARBA" id="ARBA00022690"/>
    </source>
</evidence>
<sequence length="173" mass="18611">MHLIELDMFSYSNGLSTTTVSTVPDVPDQMTSYGDEPTCPRNEVYNECGNRCEATCEDTSDEPRICPAICDPPACACASGYYRKNGQCVTKQQCQAGGRASRIRSRRAAADSMTGYGDEPNVPLDPCFSFPCAAGQSCVQDENGARCVSQGVVAPARLKNSNASLYMNNLSVH</sequence>
<evidence type="ECO:0000313" key="5">
    <source>
        <dbReference type="EMBL" id="VDM74474.1"/>
    </source>
</evidence>
<evidence type="ECO:0000259" key="4">
    <source>
        <dbReference type="Pfam" id="PF01826"/>
    </source>
</evidence>
<reference evidence="5 6" key="1">
    <citation type="submission" date="2018-11" db="EMBL/GenBank/DDBJ databases">
        <authorList>
            <consortium name="Pathogen Informatics"/>
        </authorList>
    </citation>
    <scope>NUCLEOTIDE SEQUENCE [LARGE SCALE GENOMIC DNA]</scope>
</reference>
<keyword evidence="1" id="KW-0646">Protease inhibitor</keyword>
<keyword evidence="3" id="KW-1015">Disulfide bond</keyword>
<dbReference type="InterPro" id="IPR002919">
    <property type="entry name" value="TIL_dom"/>
</dbReference>
<dbReference type="InterPro" id="IPR036084">
    <property type="entry name" value="Ser_inhib-like_sf"/>
</dbReference>
<evidence type="ECO:0000256" key="3">
    <source>
        <dbReference type="ARBA" id="ARBA00023157"/>
    </source>
</evidence>
<evidence type="ECO:0000256" key="2">
    <source>
        <dbReference type="ARBA" id="ARBA00022900"/>
    </source>
</evidence>
<dbReference type="PANTHER" id="PTHR23259:SF70">
    <property type="entry name" value="ACCESSORY GLAND PROTEIN ACP62F-RELATED"/>
    <property type="match status" value="1"/>
</dbReference>
<name>A0A3P7J9A6_STRVU</name>
<gene>
    <name evidence="5" type="ORF">SVUK_LOCUS9472</name>
</gene>
<dbReference type="Pfam" id="PF01826">
    <property type="entry name" value="TIL"/>
    <property type="match status" value="1"/>
</dbReference>
<proteinExistence type="predicted"/>